<dbReference type="RefSeq" id="WP_132038355.1">
    <property type="nucleotide sequence ID" value="NZ_SLWA01000026.1"/>
</dbReference>
<dbReference type="Proteomes" id="UP000295270">
    <property type="component" value="Unassembled WGS sequence"/>
</dbReference>
<organism evidence="4 5">
    <name type="scientific">Flavobacterium circumlabens</name>
    <dbReference type="NCBI Taxonomy" id="2133765"/>
    <lineage>
        <taxon>Bacteria</taxon>
        <taxon>Pseudomonadati</taxon>
        <taxon>Bacteroidota</taxon>
        <taxon>Flavobacteriia</taxon>
        <taxon>Flavobacteriales</taxon>
        <taxon>Flavobacteriaceae</taxon>
        <taxon>Flavobacterium</taxon>
    </lineage>
</organism>
<gene>
    <name evidence="4" type="ORF">EV142_1261</name>
</gene>
<accession>A0ABY2ARC2</accession>
<feature type="domain" description="Carrier" evidence="3">
    <location>
        <begin position="1"/>
        <end position="65"/>
    </location>
</feature>
<dbReference type="EMBL" id="SLWA01000026">
    <property type="protein sequence ID" value="TCN49635.1"/>
    <property type="molecule type" value="Genomic_DNA"/>
</dbReference>
<dbReference type="PANTHER" id="PTHR44845:SF7">
    <property type="entry name" value="PLIPASTATIN SYNTHASE SUBUNIT D"/>
    <property type="match status" value="1"/>
</dbReference>
<keyword evidence="2" id="KW-0597">Phosphoprotein</keyword>
<name>A0ABY2ARC2_9FLAO</name>
<comment type="caution">
    <text evidence="4">The sequence shown here is derived from an EMBL/GenBank/DDBJ whole genome shotgun (WGS) entry which is preliminary data.</text>
</comment>
<dbReference type="PROSITE" id="PS00012">
    <property type="entry name" value="PHOSPHOPANTETHEINE"/>
    <property type="match status" value="1"/>
</dbReference>
<dbReference type="InterPro" id="IPR036736">
    <property type="entry name" value="ACP-like_sf"/>
</dbReference>
<dbReference type="Gene3D" id="1.10.1200.10">
    <property type="entry name" value="ACP-like"/>
    <property type="match status" value="1"/>
</dbReference>
<keyword evidence="1" id="KW-0596">Phosphopantetheine</keyword>
<evidence type="ECO:0000313" key="4">
    <source>
        <dbReference type="EMBL" id="TCN49635.1"/>
    </source>
</evidence>
<keyword evidence="5" id="KW-1185">Reference proteome</keyword>
<evidence type="ECO:0000256" key="1">
    <source>
        <dbReference type="ARBA" id="ARBA00022450"/>
    </source>
</evidence>
<feature type="non-terminal residue" evidence="4">
    <location>
        <position position="1"/>
    </location>
</feature>
<evidence type="ECO:0000259" key="3">
    <source>
        <dbReference type="PROSITE" id="PS50075"/>
    </source>
</evidence>
<evidence type="ECO:0000313" key="5">
    <source>
        <dbReference type="Proteomes" id="UP000295270"/>
    </source>
</evidence>
<dbReference type="SUPFAM" id="SSF47336">
    <property type="entry name" value="ACP-like"/>
    <property type="match status" value="1"/>
</dbReference>
<dbReference type="InterPro" id="IPR009081">
    <property type="entry name" value="PP-bd_ACP"/>
</dbReference>
<dbReference type="PANTHER" id="PTHR44845">
    <property type="entry name" value="CARRIER DOMAIN-CONTAINING PROTEIN"/>
    <property type="match status" value="1"/>
</dbReference>
<dbReference type="InterPro" id="IPR006162">
    <property type="entry name" value="Ppantetheine_attach_site"/>
</dbReference>
<proteinExistence type="predicted"/>
<sequence>SIWEEVIGKEQIGIKDNFFELGGHSLKGIQIVSRIKKEFGVKLELKELFIAPVLEDVASKISIIQWAKKSETPGAIIIKKDTITL</sequence>
<dbReference type="Pfam" id="PF00550">
    <property type="entry name" value="PP-binding"/>
    <property type="match status" value="1"/>
</dbReference>
<evidence type="ECO:0000256" key="2">
    <source>
        <dbReference type="ARBA" id="ARBA00022553"/>
    </source>
</evidence>
<protein>
    <submittedName>
        <fullName evidence="4">Phosphopantetheine binding protein</fullName>
    </submittedName>
</protein>
<dbReference type="PROSITE" id="PS50075">
    <property type="entry name" value="CARRIER"/>
    <property type="match status" value="1"/>
</dbReference>
<reference evidence="4 5" key="1">
    <citation type="journal article" date="2015" name="Stand. Genomic Sci.">
        <title>Genomic Encyclopedia of Bacterial and Archaeal Type Strains, Phase III: the genomes of soil and plant-associated and newly described type strains.</title>
        <authorList>
            <person name="Whitman W.B."/>
            <person name="Woyke T."/>
            <person name="Klenk H.P."/>
            <person name="Zhou Y."/>
            <person name="Lilburn T.G."/>
            <person name="Beck B.J."/>
            <person name="De Vos P."/>
            <person name="Vandamme P."/>
            <person name="Eisen J.A."/>
            <person name="Garrity G."/>
            <person name="Hugenholtz P."/>
            <person name="Kyrpides N.C."/>
        </authorList>
    </citation>
    <scope>NUCLEOTIDE SEQUENCE [LARGE SCALE GENOMIC DNA]</scope>
    <source>
        <strain evidence="4 5">P5626</strain>
    </source>
</reference>